<dbReference type="PANTHER" id="PTHR48465">
    <property type="entry name" value="PROTEIN SSUH2 HOMOLOG"/>
    <property type="match status" value="1"/>
</dbReference>
<keyword evidence="3" id="KW-1185">Reference proteome</keyword>
<sequence length="394" mass="44094">MAMPGSFDQNPQRWNPGGPPPNQESGPMGNPGTGPPQRGPPSMQGMPSISGYEQVGGFGQMNFMPPPPPPPPPQGKPPPMEFTNLANLNEEDCRNAMIQFVSENCCYGSAPAKEMNITNVIGLTALHYTLETFCESRKTGYVHEPYRGGPIDGPQNGPAPPPWQMHCVADSMFNTHVKKLEVPHTATVMPCHACDARGYHRCWRCHGRGNTRCDNCNGSGQRHTHDPHGNPVMERCFHCHGDGRERCHTCGGDGRITCDECDGYRNIKSFIQLTVSFTNHKADHIIERSDMPDELVRNVSGDLIFEQVLPQVWPITAYPVPEINANSVRIVNQHKGAYPNERQLQQRQQLRAVPVTEAHYDWNETKTRFWVYGLEKRVEAPDYPQQCCWGCEIL</sequence>
<accession>A0A210QSC9</accession>
<dbReference type="EMBL" id="NEDP02002179">
    <property type="protein sequence ID" value="OWF51629.1"/>
    <property type="molecule type" value="Genomic_DNA"/>
</dbReference>
<dbReference type="InterPro" id="IPR052789">
    <property type="entry name" value="SSUH2_homolog"/>
</dbReference>
<dbReference type="OrthoDB" id="3355217at2759"/>
<proteinExistence type="predicted"/>
<dbReference type="Proteomes" id="UP000242188">
    <property type="component" value="Unassembled WGS sequence"/>
</dbReference>
<dbReference type="AlphaFoldDB" id="A0A210QSC9"/>
<gene>
    <name evidence="2" type="ORF">KP79_PYT11692</name>
</gene>
<evidence type="ECO:0000256" key="1">
    <source>
        <dbReference type="SAM" id="MobiDB-lite"/>
    </source>
</evidence>
<dbReference type="GO" id="GO:0031072">
    <property type="term" value="F:heat shock protein binding"/>
    <property type="evidence" value="ECO:0007669"/>
    <property type="project" value="InterPro"/>
</dbReference>
<name>A0A210QSC9_MIZYE</name>
<dbReference type="CDD" id="cd10719">
    <property type="entry name" value="DnaJ_zf"/>
    <property type="match status" value="1"/>
</dbReference>
<dbReference type="GO" id="GO:0051082">
    <property type="term" value="F:unfolded protein binding"/>
    <property type="evidence" value="ECO:0007669"/>
    <property type="project" value="InterPro"/>
</dbReference>
<comment type="caution">
    <text evidence="2">The sequence shown here is derived from an EMBL/GenBank/DDBJ whole genome shotgun (WGS) entry which is preliminary data.</text>
</comment>
<evidence type="ECO:0000313" key="2">
    <source>
        <dbReference type="EMBL" id="OWF51629.1"/>
    </source>
</evidence>
<reference evidence="2 3" key="1">
    <citation type="journal article" date="2017" name="Nat. Ecol. Evol.">
        <title>Scallop genome provides insights into evolution of bilaterian karyotype and development.</title>
        <authorList>
            <person name="Wang S."/>
            <person name="Zhang J."/>
            <person name="Jiao W."/>
            <person name="Li J."/>
            <person name="Xun X."/>
            <person name="Sun Y."/>
            <person name="Guo X."/>
            <person name="Huan P."/>
            <person name="Dong B."/>
            <person name="Zhang L."/>
            <person name="Hu X."/>
            <person name="Sun X."/>
            <person name="Wang J."/>
            <person name="Zhao C."/>
            <person name="Wang Y."/>
            <person name="Wang D."/>
            <person name="Huang X."/>
            <person name="Wang R."/>
            <person name="Lv J."/>
            <person name="Li Y."/>
            <person name="Zhang Z."/>
            <person name="Liu B."/>
            <person name="Lu W."/>
            <person name="Hui Y."/>
            <person name="Liang J."/>
            <person name="Zhou Z."/>
            <person name="Hou R."/>
            <person name="Li X."/>
            <person name="Liu Y."/>
            <person name="Li H."/>
            <person name="Ning X."/>
            <person name="Lin Y."/>
            <person name="Zhao L."/>
            <person name="Xing Q."/>
            <person name="Dou J."/>
            <person name="Li Y."/>
            <person name="Mao J."/>
            <person name="Guo H."/>
            <person name="Dou H."/>
            <person name="Li T."/>
            <person name="Mu C."/>
            <person name="Jiang W."/>
            <person name="Fu Q."/>
            <person name="Fu X."/>
            <person name="Miao Y."/>
            <person name="Liu J."/>
            <person name="Yu Q."/>
            <person name="Li R."/>
            <person name="Liao H."/>
            <person name="Li X."/>
            <person name="Kong Y."/>
            <person name="Jiang Z."/>
            <person name="Chourrout D."/>
            <person name="Li R."/>
            <person name="Bao Z."/>
        </authorList>
    </citation>
    <scope>NUCLEOTIDE SEQUENCE [LARGE SCALE GENOMIC DNA]</scope>
    <source>
        <strain evidence="2 3">PY_sf001</strain>
    </source>
</reference>
<dbReference type="InterPro" id="IPR001305">
    <property type="entry name" value="HSP_DnaJ_Cys-rich_dom"/>
</dbReference>
<evidence type="ECO:0000313" key="3">
    <source>
        <dbReference type="Proteomes" id="UP000242188"/>
    </source>
</evidence>
<organism evidence="2 3">
    <name type="scientific">Mizuhopecten yessoensis</name>
    <name type="common">Japanese scallop</name>
    <name type="synonym">Patinopecten yessoensis</name>
    <dbReference type="NCBI Taxonomy" id="6573"/>
    <lineage>
        <taxon>Eukaryota</taxon>
        <taxon>Metazoa</taxon>
        <taxon>Spiralia</taxon>
        <taxon>Lophotrochozoa</taxon>
        <taxon>Mollusca</taxon>
        <taxon>Bivalvia</taxon>
        <taxon>Autobranchia</taxon>
        <taxon>Pteriomorphia</taxon>
        <taxon>Pectinida</taxon>
        <taxon>Pectinoidea</taxon>
        <taxon>Pectinidae</taxon>
        <taxon>Mizuhopecten</taxon>
    </lineage>
</organism>
<protein>
    <submittedName>
        <fullName evidence="2">Protein SSUH2-like</fullName>
    </submittedName>
</protein>
<dbReference type="PANTHER" id="PTHR48465:SF1">
    <property type="entry name" value="PROTEIN SSUH2 HOMOLOG"/>
    <property type="match status" value="1"/>
</dbReference>
<feature type="region of interest" description="Disordered" evidence="1">
    <location>
        <begin position="1"/>
        <end position="84"/>
    </location>
</feature>
<feature type="compositionally biased region" description="Pro residues" evidence="1">
    <location>
        <begin position="64"/>
        <end position="80"/>
    </location>
</feature>